<evidence type="ECO:0000313" key="11">
    <source>
        <dbReference type="Proteomes" id="UP000616499"/>
    </source>
</evidence>
<dbReference type="InterPro" id="IPR012382">
    <property type="entry name" value="CobI/CbiL"/>
</dbReference>
<dbReference type="PROSITE" id="PS00840">
    <property type="entry name" value="SUMT_2"/>
    <property type="match status" value="1"/>
</dbReference>
<evidence type="ECO:0000259" key="9">
    <source>
        <dbReference type="Pfam" id="PF00590"/>
    </source>
</evidence>
<dbReference type="Pfam" id="PF00590">
    <property type="entry name" value="TP_methylase"/>
    <property type="match status" value="1"/>
</dbReference>
<dbReference type="InterPro" id="IPR000878">
    <property type="entry name" value="4pyrrol_Mease"/>
</dbReference>
<dbReference type="InterPro" id="IPR014777">
    <property type="entry name" value="4pyrrole_Mease_sub1"/>
</dbReference>
<dbReference type="PANTHER" id="PTHR43467">
    <property type="entry name" value="COBALT-PRECORRIN-2 C(20)-METHYLTRANSFERASE"/>
    <property type="match status" value="1"/>
</dbReference>
<dbReference type="RefSeq" id="WP_188865173.1">
    <property type="nucleotide sequence ID" value="NZ_BMNW01000002.1"/>
</dbReference>
<dbReference type="SUPFAM" id="SSF53790">
    <property type="entry name" value="Tetrapyrrole methylase"/>
    <property type="match status" value="1"/>
</dbReference>
<dbReference type="InterPro" id="IPR035996">
    <property type="entry name" value="4pyrrol_Methylase_sf"/>
</dbReference>
<evidence type="ECO:0000256" key="3">
    <source>
        <dbReference type="ARBA" id="ARBA00022573"/>
    </source>
</evidence>
<evidence type="ECO:0000256" key="6">
    <source>
        <dbReference type="ARBA" id="ARBA00022691"/>
    </source>
</evidence>
<comment type="caution">
    <text evidence="10">The sequence shown here is derived from an EMBL/GenBank/DDBJ whole genome shotgun (WGS) entry which is preliminary data.</text>
</comment>
<evidence type="ECO:0000256" key="8">
    <source>
        <dbReference type="RuleBase" id="RU003960"/>
    </source>
</evidence>
<keyword evidence="6" id="KW-0949">S-adenosyl-L-methionine</keyword>
<dbReference type="InterPro" id="IPR003043">
    <property type="entry name" value="Uropor_MeTrfase_CS"/>
</dbReference>
<dbReference type="EMBL" id="BMNW01000002">
    <property type="protein sequence ID" value="GGM02133.1"/>
    <property type="molecule type" value="Genomic_DNA"/>
</dbReference>
<dbReference type="CDD" id="cd11645">
    <property type="entry name" value="Precorrin_2_C20_MT"/>
    <property type="match status" value="1"/>
</dbReference>
<name>A0ABQ2GMD2_9PSED</name>
<dbReference type="PIRSF" id="PIRSF036427">
    <property type="entry name" value="Precrrn-2_mtase"/>
    <property type="match status" value="1"/>
</dbReference>
<reference evidence="11" key="1">
    <citation type="journal article" date="2019" name="Int. J. Syst. Evol. Microbiol.">
        <title>The Global Catalogue of Microorganisms (GCM) 10K type strain sequencing project: providing services to taxonomists for standard genome sequencing and annotation.</title>
        <authorList>
            <consortium name="The Broad Institute Genomics Platform"/>
            <consortium name="The Broad Institute Genome Sequencing Center for Infectious Disease"/>
            <person name="Wu L."/>
            <person name="Ma J."/>
        </authorList>
    </citation>
    <scope>NUCLEOTIDE SEQUENCE [LARGE SCALE GENOMIC DNA]</scope>
    <source>
        <strain evidence="11">JCM 13501</strain>
    </source>
</reference>
<feature type="domain" description="Tetrapyrrole methylase" evidence="9">
    <location>
        <begin position="4"/>
        <end position="209"/>
    </location>
</feature>
<proteinExistence type="inferred from homology"/>
<keyword evidence="4 8" id="KW-0489">Methyltransferase</keyword>
<protein>
    <recommendedName>
        <fullName evidence="7">Precorrin-2 C(20)-methyltransferase</fullName>
        <ecNumber evidence="7">2.1.1.130</ecNumber>
    </recommendedName>
</protein>
<comment type="subunit">
    <text evidence="7">Homodimer.</text>
</comment>
<comment type="function">
    <text evidence="7">Methylates precorrin-2 at the C-20 position to produce precorrin-3A.</text>
</comment>
<comment type="similarity">
    <text evidence="2 7 8">Belongs to the precorrin methyltransferase family.</text>
</comment>
<comment type="pathway">
    <text evidence="1">Cofactor biosynthesis; adenosylcobalamin biosynthesis.</text>
</comment>
<gene>
    <name evidence="10" type="primary">cobI</name>
    <name evidence="10" type="ORF">GCM10009425_11760</name>
</gene>
<dbReference type="PANTHER" id="PTHR43467:SF2">
    <property type="entry name" value="COBALT-PRECORRIN-2 C(20)-METHYLTRANSFERASE"/>
    <property type="match status" value="1"/>
</dbReference>
<dbReference type="Gene3D" id="3.40.1010.10">
    <property type="entry name" value="Cobalt-precorrin-4 Transmethylase, Domain 1"/>
    <property type="match status" value="1"/>
</dbReference>
<evidence type="ECO:0000256" key="4">
    <source>
        <dbReference type="ARBA" id="ARBA00022603"/>
    </source>
</evidence>
<dbReference type="Gene3D" id="3.30.950.10">
    <property type="entry name" value="Methyltransferase, Cobalt-precorrin-4 Transmethylase, Domain 2"/>
    <property type="match status" value="1"/>
</dbReference>
<dbReference type="NCBIfam" id="TIGR01467">
    <property type="entry name" value="cobI_cbiL"/>
    <property type="match status" value="1"/>
</dbReference>
<dbReference type="InterPro" id="IPR014776">
    <property type="entry name" value="4pyrrole_Mease_sub2"/>
</dbReference>
<evidence type="ECO:0000256" key="7">
    <source>
        <dbReference type="PIRNR" id="PIRNR036427"/>
    </source>
</evidence>
<dbReference type="InterPro" id="IPR006364">
    <property type="entry name" value="CobI/CbiL/CobIJ_dom"/>
</dbReference>
<evidence type="ECO:0000256" key="2">
    <source>
        <dbReference type="ARBA" id="ARBA00005879"/>
    </source>
</evidence>
<comment type="catalytic activity">
    <reaction evidence="7">
        <text>precorrin-2 + S-adenosyl-L-methionine = precorrin-3A + S-adenosyl-L-homocysteine + H(+)</text>
        <dbReference type="Rhea" id="RHEA:16841"/>
        <dbReference type="ChEBI" id="CHEBI:15378"/>
        <dbReference type="ChEBI" id="CHEBI:57856"/>
        <dbReference type="ChEBI" id="CHEBI:58561"/>
        <dbReference type="ChEBI" id="CHEBI:58827"/>
        <dbReference type="ChEBI" id="CHEBI:59789"/>
        <dbReference type="EC" id="2.1.1.130"/>
    </reaction>
</comment>
<dbReference type="EC" id="2.1.1.130" evidence="7"/>
<keyword evidence="5 8" id="KW-0808">Transferase</keyword>
<accession>A0ABQ2GMD2</accession>
<evidence type="ECO:0000256" key="1">
    <source>
        <dbReference type="ARBA" id="ARBA00004953"/>
    </source>
</evidence>
<keyword evidence="3" id="KW-0169">Cobalamin biosynthesis</keyword>
<organism evidence="10 11">
    <name type="scientific">Pseudomonas asuensis</name>
    <dbReference type="NCBI Taxonomy" id="1825787"/>
    <lineage>
        <taxon>Bacteria</taxon>
        <taxon>Pseudomonadati</taxon>
        <taxon>Pseudomonadota</taxon>
        <taxon>Gammaproteobacteria</taxon>
        <taxon>Pseudomonadales</taxon>
        <taxon>Pseudomonadaceae</taxon>
        <taxon>Pseudomonas</taxon>
    </lineage>
</organism>
<dbReference type="Proteomes" id="UP000616499">
    <property type="component" value="Unassembled WGS sequence"/>
</dbReference>
<evidence type="ECO:0000313" key="10">
    <source>
        <dbReference type="EMBL" id="GGM02133.1"/>
    </source>
</evidence>
<sequence>MTGTLYGIGVGPGDPELLTFKAARLIRQCPVVAYITNQHGASQARDIAQEHLVVQLELPIRMPFERQRHAALAVYDQAAGDIAQQLEHGQDVAVLCEGDPLLFGSFIYLHDRLGDRFPCQIVPGISSIMAAAAAARHPLTRLEQSLRILPATGGPERLRSALAEPGPLVIMKPGRYYGEILRLLRHTGRDVNSVYVEYASRDTQRIIQCHEAMPDVEQGPYFALFLIGAQSC</sequence>
<keyword evidence="11" id="KW-1185">Reference proteome</keyword>
<evidence type="ECO:0000256" key="5">
    <source>
        <dbReference type="ARBA" id="ARBA00022679"/>
    </source>
</evidence>